<dbReference type="Proteomes" id="UP001144280">
    <property type="component" value="Unassembled WGS sequence"/>
</dbReference>
<dbReference type="EMBL" id="BSDI01000010">
    <property type="protein sequence ID" value="GLH97347.1"/>
    <property type="molecule type" value="Genomic_DNA"/>
</dbReference>
<reference evidence="1" key="1">
    <citation type="submission" date="2022-12" db="EMBL/GenBank/DDBJ databases">
        <title>New Phytohabitans aurantiacus sp. RD004123 nov., an actinomycete isolated from soil.</title>
        <authorList>
            <person name="Triningsih D.W."/>
            <person name="Harunari E."/>
            <person name="Igarashi Y."/>
        </authorList>
    </citation>
    <scope>NUCLEOTIDE SEQUENCE</scope>
    <source>
        <strain evidence="1">RD004123</strain>
    </source>
</reference>
<organism evidence="1 2">
    <name type="scientific">Phytohabitans aurantiacus</name>
    <dbReference type="NCBI Taxonomy" id="3016789"/>
    <lineage>
        <taxon>Bacteria</taxon>
        <taxon>Bacillati</taxon>
        <taxon>Actinomycetota</taxon>
        <taxon>Actinomycetes</taxon>
        <taxon>Micromonosporales</taxon>
        <taxon>Micromonosporaceae</taxon>
    </lineage>
</organism>
<comment type="caution">
    <text evidence="1">The sequence shown here is derived from an EMBL/GenBank/DDBJ whole genome shotgun (WGS) entry which is preliminary data.</text>
</comment>
<accession>A0ABQ5QTZ7</accession>
<evidence type="ECO:0000313" key="2">
    <source>
        <dbReference type="Proteomes" id="UP001144280"/>
    </source>
</evidence>
<keyword evidence="2" id="KW-1185">Reference proteome</keyword>
<proteinExistence type="predicted"/>
<evidence type="ECO:0000313" key="1">
    <source>
        <dbReference type="EMBL" id="GLH97347.1"/>
    </source>
</evidence>
<gene>
    <name evidence="1" type="ORF">Pa4123_26220</name>
</gene>
<name>A0ABQ5QTZ7_9ACTN</name>
<protein>
    <submittedName>
        <fullName evidence="1">Uncharacterized protein</fullName>
    </submittedName>
</protein>
<dbReference type="RefSeq" id="WP_281895139.1">
    <property type="nucleotide sequence ID" value="NZ_BSDI01000010.1"/>
</dbReference>
<sequence>MDWAAFLAENIPEPHTITGEAYEGSGAYGDTYAAPVDVEGCVIEHTRRRVQVQTQDAAGGVVISSTTVYAPPATVLPVGSRVTLPTGAVTKVLAASYQDPHGHPLPAHWELALE</sequence>